<dbReference type="PANTHER" id="PTHR16057:SF1">
    <property type="entry name" value="PROTEIN LINES HOMOLOG 1"/>
    <property type="match status" value="1"/>
</dbReference>
<evidence type="ECO:0000313" key="2">
    <source>
        <dbReference type="EMBL" id="KAK1317811.1"/>
    </source>
</evidence>
<protein>
    <recommendedName>
        <fullName evidence="1">Protein Lines N-terminal domain-containing protein</fullName>
    </recommendedName>
</protein>
<name>A0AAV9EVP1_ACOCL</name>
<dbReference type="Proteomes" id="UP001180020">
    <property type="component" value="Unassembled WGS sequence"/>
</dbReference>
<organism evidence="2 3">
    <name type="scientific">Acorus calamus</name>
    <name type="common">Sweet flag</name>
    <dbReference type="NCBI Taxonomy" id="4465"/>
    <lineage>
        <taxon>Eukaryota</taxon>
        <taxon>Viridiplantae</taxon>
        <taxon>Streptophyta</taxon>
        <taxon>Embryophyta</taxon>
        <taxon>Tracheophyta</taxon>
        <taxon>Spermatophyta</taxon>
        <taxon>Magnoliopsida</taxon>
        <taxon>Liliopsida</taxon>
        <taxon>Acoraceae</taxon>
        <taxon>Acorus</taxon>
    </lineage>
</organism>
<evidence type="ECO:0000259" key="1">
    <source>
        <dbReference type="Pfam" id="PF14694"/>
    </source>
</evidence>
<gene>
    <name evidence="2" type="ORF">QJS10_CPA05g01530</name>
</gene>
<dbReference type="AlphaFoldDB" id="A0AAV9EVP1"/>
<reference evidence="2" key="2">
    <citation type="submission" date="2023-06" db="EMBL/GenBank/DDBJ databases">
        <authorList>
            <person name="Ma L."/>
            <person name="Liu K.-W."/>
            <person name="Li Z."/>
            <person name="Hsiao Y.-Y."/>
            <person name="Qi Y."/>
            <person name="Fu T."/>
            <person name="Tang G."/>
            <person name="Zhang D."/>
            <person name="Sun W.-H."/>
            <person name="Liu D.-K."/>
            <person name="Li Y."/>
            <person name="Chen G.-Z."/>
            <person name="Liu X.-D."/>
            <person name="Liao X.-Y."/>
            <person name="Jiang Y.-T."/>
            <person name="Yu X."/>
            <person name="Hao Y."/>
            <person name="Huang J."/>
            <person name="Zhao X.-W."/>
            <person name="Ke S."/>
            <person name="Chen Y.-Y."/>
            <person name="Wu W.-L."/>
            <person name="Hsu J.-L."/>
            <person name="Lin Y.-F."/>
            <person name="Huang M.-D."/>
            <person name="Li C.-Y."/>
            <person name="Huang L."/>
            <person name="Wang Z.-W."/>
            <person name="Zhao X."/>
            <person name="Zhong W.-Y."/>
            <person name="Peng D.-H."/>
            <person name="Ahmad S."/>
            <person name="Lan S."/>
            <person name="Zhang J.-S."/>
            <person name="Tsai W.-C."/>
            <person name="Van De Peer Y."/>
            <person name="Liu Z.-J."/>
        </authorList>
    </citation>
    <scope>NUCLEOTIDE SEQUENCE</scope>
    <source>
        <strain evidence="2">CP</strain>
        <tissue evidence="2">Leaves</tissue>
    </source>
</reference>
<comment type="caution">
    <text evidence="2">The sequence shown here is derived from an EMBL/GenBank/DDBJ whole genome shotgun (WGS) entry which is preliminary data.</text>
</comment>
<keyword evidence="3" id="KW-1185">Reference proteome</keyword>
<dbReference type="InterPro" id="IPR024875">
    <property type="entry name" value="Protein_Lines"/>
</dbReference>
<sequence length="396" mass="44849">MIRRCGCPDASPSSICGLVDGSLRRYVVADERCLANIISILVLFLTSENRFIRHLTGNVLVAIFGYLDKIGHKWAEFLQLLWVTVEMAASNIHFDSAAPSSAGFNSIHADGQLKTCYLLTRDDTDIEIFVSLLRPRLIRMKFFMLTSLLQVLRNVLKSLKRKDSDHIDVYMYHGVSSLSKLPWNLLNQICADQTNGGVDSAESKGVFFGTLLQLICSLAEQNIVKEDMGSSFHDFPLLAKVIDLIPELLSCCFTGHVDHNRTCVSQYLRHKSLDDLLFEVLLQLLDVASPIWTEQYYKIVKSVEELNEGQLFHLPSIMNPVHLFHLFLSELQFDHLVLLDYLISKDTGLTCLQYLLRSSPEKFVSVQSICTYQKFLKIRAALPNTMRVLAATPMEL</sequence>
<dbReference type="EMBL" id="JAUJYO010000005">
    <property type="protein sequence ID" value="KAK1317811.1"/>
    <property type="molecule type" value="Genomic_DNA"/>
</dbReference>
<dbReference type="PANTHER" id="PTHR16057">
    <property type="entry name" value="WINS1, 2 PROTEIN"/>
    <property type="match status" value="1"/>
</dbReference>
<feature type="domain" description="Protein Lines N-terminal" evidence="1">
    <location>
        <begin position="271"/>
        <end position="357"/>
    </location>
</feature>
<evidence type="ECO:0000313" key="3">
    <source>
        <dbReference type="Proteomes" id="UP001180020"/>
    </source>
</evidence>
<reference evidence="2" key="1">
    <citation type="journal article" date="2023" name="Nat. Commun.">
        <title>Diploid and tetraploid genomes of Acorus and the evolution of monocots.</title>
        <authorList>
            <person name="Ma L."/>
            <person name="Liu K.W."/>
            <person name="Li Z."/>
            <person name="Hsiao Y.Y."/>
            <person name="Qi Y."/>
            <person name="Fu T."/>
            <person name="Tang G.D."/>
            <person name="Zhang D."/>
            <person name="Sun W.H."/>
            <person name="Liu D.K."/>
            <person name="Li Y."/>
            <person name="Chen G.Z."/>
            <person name="Liu X.D."/>
            <person name="Liao X.Y."/>
            <person name="Jiang Y.T."/>
            <person name="Yu X."/>
            <person name="Hao Y."/>
            <person name="Huang J."/>
            <person name="Zhao X.W."/>
            <person name="Ke S."/>
            <person name="Chen Y.Y."/>
            <person name="Wu W.L."/>
            <person name="Hsu J.L."/>
            <person name="Lin Y.F."/>
            <person name="Huang M.D."/>
            <person name="Li C.Y."/>
            <person name="Huang L."/>
            <person name="Wang Z.W."/>
            <person name="Zhao X."/>
            <person name="Zhong W.Y."/>
            <person name="Peng D.H."/>
            <person name="Ahmad S."/>
            <person name="Lan S."/>
            <person name="Zhang J.S."/>
            <person name="Tsai W.C."/>
            <person name="Van de Peer Y."/>
            <person name="Liu Z.J."/>
        </authorList>
    </citation>
    <scope>NUCLEOTIDE SEQUENCE</scope>
    <source>
        <strain evidence="2">CP</strain>
    </source>
</reference>
<dbReference type="Pfam" id="PF14694">
    <property type="entry name" value="LINES_N"/>
    <property type="match status" value="1"/>
</dbReference>
<accession>A0AAV9EVP1</accession>
<proteinExistence type="predicted"/>
<dbReference type="InterPro" id="IPR032794">
    <property type="entry name" value="LINES_N"/>
</dbReference>